<sequence>MSRLLQPLLQQHSPVDLPPGIFPAYLWSR</sequence>
<accession>A0AAE3ZD31</accession>
<proteinExistence type="predicted"/>
<gene>
    <name evidence="1" type="ORF">JOF55_001806</name>
</gene>
<dbReference type="AlphaFoldDB" id="A0AAE3ZD31"/>
<comment type="caution">
    <text evidence="1">The sequence shown here is derived from an EMBL/GenBank/DDBJ whole genome shotgun (WGS) entry which is preliminary data.</text>
</comment>
<keyword evidence="2" id="KW-1185">Reference proteome</keyword>
<name>A0AAE3ZD31_9ACTN</name>
<evidence type="ECO:0000313" key="1">
    <source>
        <dbReference type="EMBL" id="MDR7301625.1"/>
    </source>
</evidence>
<protein>
    <submittedName>
        <fullName evidence="1">Uncharacterized protein</fullName>
    </submittedName>
</protein>
<dbReference type="EMBL" id="JAVDXW010000001">
    <property type="protein sequence ID" value="MDR7301625.1"/>
    <property type="molecule type" value="Genomic_DNA"/>
</dbReference>
<evidence type="ECO:0000313" key="2">
    <source>
        <dbReference type="Proteomes" id="UP001180845"/>
    </source>
</evidence>
<organism evidence="1 2">
    <name type="scientific">Haloactinomyces albus</name>
    <dbReference type="NCBI Taxonomy" id="1352928"/>
    <lineage>
        <taxon>Bacteria</taxon>
        <taxon>Bacillati</taxon>
        <taxon>Actinomycetota</taxon>
        <taxon>Actinomycetes</taxon>
        <taxon>Actinopolysporales</taxon>
        <taxon>Actinopolysporaceae</taxon>
        <taxon>Haloactinomyces</taxon>
    </lineage>
</organism>
<reference evidence="1" key="1">
    <citation type="submission" date="2023-07" db="EMBL/GenBank/DDBJ databases">
        <title>Sequencing the genomes of 1000 actinobacteria strains.</title>
        <authorList>
            <person name="Klenk H.-P."/>
        </authorList>
    </citation>
    <scope>NUCLEOTIDE SEQUENCE</scope>
    <source>
        <strain evidence="1">DSM 45977</strain>
    </source>
</reference>
<dbReference type="Proteomes" id="UP001180845">
    <property type="component" value="Unassembled WGS sequence"/>
</dbReference>